<dbReference type="Proteomes" id="UP001472677">
    <property type="component" value="Unassembled WGS sequence"/>
</dbReference>
<comment type="caution">
    <text evidence="1">The sequence shown here is derived from an EMBL/GenBank/DDBJ whole genome shotgun (WGS) entry which is preliminary data.</text>
</comment>
<evidence type="ECO:0000313" key="2">
    <source>
        <dbReference type="Proteomes" id="UP001472677"/>
    </source>
</evidence>
<sequence length="111" mass="12771">MVKPPEPSPATVISRCTLLRSPIKSTRMSKDSSSVESDKVVINGSEAEVAAMEEKKAKTMKEKKKEGLMLRMGRRAVENLRLGRRRVKKFRATKWHQLMLPRKFMVLYLLL</sequence>
<protein>
    <submittedName>
        <fullName evidence="1">Uncharacterized protein</fullName>
    </submittedName>
</protein>
<organism evidence="1 2">
    <name type="scientific">Hibiscus sabdariffa</name>
    <name type="common">roselle</name>
    <dbReference type="NCBI Taxonomy" id="183260"/>
    <lineage>
        <taxon>Eukaryota</taxon>
        <taxon>Viridiplantae</taxon>
        <taxon>Streptophyta</taxon>
        <taxon>Embryophyta</taxon>
        <taxon>Tracheophyta</taxon>
        <taxon>Spermatophyta</taxon>
        <taxon>Magnoliopsida</taxon>
        <taxon>eudicotyledons</taxon>
        <taxon>Gunneridae</taxon>
        <taxon>Pentapetalae</taxon>
        <taxon>rosids</taxon>
        <taxon>malvids</taxon>
        <taxon>Malvales</taxon>
        <taxon>Malvaceae</taxon>
        <taxon>Malvoideae</taxon>
        <taxon>Hibiscus</taxon>
    </lineage>
</organism>
<reference evidence="1 2" key="1">
    <citation type="journal article" date="2024" name="G3 (Bethesda)">
        <title>Genome assembly of Hibiscus sabdariffa L. provides insights into metabolisms of medicinal natural products.</title>
        <authorList>
            <person name="Kim T."/>
        </authorList>
    </citation>
    <scope>NUCLEOTIDE SEQUENCE [LARGE SCALE GENOMIC DNA]</scope>
    <source>
        <strain evidence="1">TK-2024</strain>
        <tissue evidence="1">Old leaves</tissue>
    </source>
</reference>
<dbReference type="EMBL" id="JBBPBM010000043">
    <property type="protein sequence ID" value="KAK8523415.1"/>
    <property type="molecule type" value="Genomic_DNA"/>
</dbReference>
<proteinExistence type="predicted"/>
<evidence type="ECO:0000313" key="1">
    <source>
        <dbReference type="EMBL" id="KAK8523415.1"/>
    </source>
</evidence>
<accession>A0ABR2CUF5</accession>
<name>A0ABR2CUF5_9ROSI</name>
<gene>
    <name evidence="1" type="ORF">V6N12_047935</name>
</gene>
<keyword evidence="2" id="KW-1185">Reference proteome</keyword>